<protein>
    <recommendedName>
        <fullName evidence="2">Lipoprotein</fullName>
    </recommendedName>
</protein>
<sequence length="33" mass="3911">MKKRIILIFAIVGTLFLAGCEERTKYEYIIDYV</sequence>
<accession>A0A8S5RB18</accession>
<evidence type="ECO:0000313" key="1">
    <source>
        <dbReference type="EMBL" id="DAE28354.1"/>
    </source>
</evidence>
<organism evidence="1">
    <name type="scientific">virus sp. ctLl75</name>
    <dbReference type="NCBI Taxonomy" id="2828249"/>
    <lineage>
        <taxon>Viruses</taxon>
    </lineage>
</organism>
<reference evidence="1" key="1">
    <citation type="journal article" date="2021" name="Proc. Natl. Acad. Sci. U.S.A.">
        <title>A Catalog of Tens of Thousands of Viruses from Human Metagenomes Reveals Hidden Associations with Chronic Diseases.</title>
        <authorList>
            <person name="Tisza M.J."/>
            <person name="Buck C.B."/>
        </authorList>
    </citation>
    <scope>NUCLEOTIDE SEQUENCE</scope>
    <source>
        <strain evidence="1">CtLl75</strain>
    </source>
</reference>
<dbReference type="EMBL" id="BK059085">
    <property type="protein sequence ID" value="DAE28354.1"/>
    <property type="molecule type" value="Genomic_DNA"/>
</dbReference>
<evidence type="ECO:0008006" key="2">
    <source>
        <dbReference type="Google" id="ProtNLM"/>
    </source>
</evidence>
<dbReference type="PROSITE" id="PS51257">
    <property type="entry name" value="PROKAR_LIPOPROTEIN"/>
    <property type="match status" value="1"/>
</dbReference>
<name>A0A8S5RB18_9VIRU</name>
<proteinExistence type="predicted"/>